<reference evidence="11" key="1">
    <citation type="submission" date="2019-08" db="EMBL/GenBank/DDBJ databases">
        <title>The improved chromosome-level genome for the pearl oyster Pinctada fucata martensii using PacBio sequencing and Hi-C.</title>
        <authorList>
            <person name="Zheng Z."/>
        </authorList>
    </citation>
    <scope>NUCLEOTIDE SEQUENCE</scope>
    <source>
        <strain evidence="11">ZZ-2019</strain>
        <tissue evidence="11">Adductor muscle</tissue>
    </source>
</reference>
<evidence type="ECO:0000256" key="5">
    <source>
        <dbReference type="PROSITE-ProRule" id="PRU00035"/>
    </source>
</evidence>
<feature type="compositionally biased region" description="Basic and acidic residues" evidence="8">
    <location>
        <begin position="556"/>
        <end position="576"/>
    </location>
</feature>
<dbReference type="PROSITE" id="PS50014">
    <property type="entry name" value="BROMODOMAIN_2"/>
    <property type="match status" value="1"/>
</dbReference>
<feature type="compositionally biased region" description="Basic and acidic residues" evidence="8">
    <location>
        <begin position="533"/>
        <end position="548"/>
    </location>
</feature>
<dbReference type="InterPro" id="IPR019787">
    <property type="entry name" value="Znf_PHD-finger"/>
</dbReference>
<dbReference type="Proteomes" id="UP001186944">
    <property type="component" value="Unassembled WGS sequence"/>
</dbReference>
<feature type="compositionally biased region" description="Basic and acidic residues" evidence="8">
    <location>
        <begin position="212"/>
        <end position="240"/>
    </location>
</feature>
<dbReference type="PROSITE" id="PS50016">
    <property type="entry name" value="ZF_PHD_2"/>
    <property type="match status" value="1"/>
</dbReference>
<keyword evidence="3" id="KW-0862">Zinc</keyword>
<name>A0AA88XTU2_PINIB</name>
<dbReference type="InterPro" id="IPR001965">
    <property type="entry name" value="Znf_PHD"/>
</dbReference>
<keyword evidence="1" id="KW-0479">Metal-binding</keyword>
<feature type="compositionally biased region" description="Acidic residues" evidence="8">
    <location>
        <begin position="378"/>
        <end position="391"/>
    </location>
</feature>
<dbReference type="Gene3D" id="1.20.920.10">
    <property type="entry name" value="Bromodomain-like"/>
    <property type="match status" value="1"/>
</dbReference>
<dbReference type="PANTHER" id="PTHR45975:SF2">
    <property type="entry name" value="NUCLEOSOME-REMODELING FACTOR SUBUNIT BPTF"/>
    <property type="match status" value="1"/>
</dbReference>
<organism evidence="11 12">
    <name type="scientific">Pinctada imbricata</name>
    <name type="common">Atlantic pearl-oyster</name>
    <name type="synonym">Pinctada martensii</name>
    <dbReference type="NCBI Taxonomy" id="66713"/>
    <lineage>
        <taxon>Eukaryota</taxon>
        <taxon>Metazoa</taxon>
        <taxon>Spiralia</taxon>
        <taxon>Lophotrochozoa</taxon>
        <taxon>Mollusca</taxon>
        <taxon>Bivalvia</taxon>
        <taxon>Autobranchia</taxon>
        <taxon>Pteriomorphia</taxon>
        <taxon>Pterioida</taxon>
        <taxon>Pterioidea</taxon>
        <taxon>Pteriidae</taxon>
        <taxon>Pinctada</taxon>
    </lineage>
</organism>
<feature type="region of interest" description="Disordered" evidence="8">
    <location>
        <begin position="358"/>
        <end position="394"/>
    </location>
</feature>
<accession>A0AA88XTU2</accession>
<dbReference type="GO" id="GO:0000978">
    <property type="term" value="F:RNA polymerase II cis-regulatory region sequence-specific DNA binding"/>
    <property type="evidence" value="ECO:0007669"/>
    <property type="project" value="TreeGrafter"/>
</dbReference>
<keyword evidence="4 5" id="KW-0103">Bromodomain</keyword>
<feature type="compositionally biased region" description="Basic and acidic residues" evidence="8">
    <location>
        <begin position="883"/>
        <end position="904"/>
    </location>
</feature>
<dbReference type="SUPFAM" id="SSF57903">
    <property type="entry name" value="FYVE/PHD zinc finger"/>
    <property type="match status" value="2"/>
</dbReference>
<evidence type="ECO:0000256" key="2">
    <source>
        <dbReference type="ARBA" id="ARBA00022771"/>
    </source>
</evidence>
<evidence type="ECO:0000259" key="9">
    <source>
        <dbReference type="PROSITE" id="PS50014"/>
    </source>
</evidence>
<evidence type="ECO:0000256" key="1">
    <source>
        <dbReference type="ARBA" id="ARBA00022723"/>
    </source>
</evidence>
<feature type="region of interest" description="Disordered" evidence="8">
    <location>
        <begin position="428"/>
        <end position="591"/>
    </location>
</feature>
<dbReference type="SMART" id="SM00249">
    <property type="entry name" value="PHD"/>
    <property type="match status" value="2"/>
</dbReference>
<dbReference type="CDD" id="cd05509">
    <property type="entry name" value="Bromo_gcn5_like"/>
    <property type="match status" value="1"/>
</dbReference>
<dbReference type="InterPro" id="IPR013083">
    <property type="entry name" value="Znf_RING/FYVE/PHD"/>
</dbReference>
<evidence type="ECO:0000256" key="7">
    <source>
        <dbReference type="SAM" id="Coils"/>
    </source>
</evidence>
<dbReference type="Gene3D" id="3.30.40.10">
    <property type="entry name" value="Zinc/RING finger domain, C3HC4 (zinc finger)"/>
    <property type="match status" value="2"/>
</dbReference>
<dbReference type="FunFam" id="3.30.40.10:FF:000048">
    <property type="entry name" value="nucleosome-remodeling factor subunit BPTF isoform X1"/>
    <property type="match status" value="1"/>
</dbReference>
<dbReference type="Pfam" id="PF00439">
    <property type="entry name" value="Bromodomain"/>
    <property type="match status" value="1"/>
</dbReference>
<feature type="domain" description="Bromo" evidence="9">
    <location>
        <begin position="1788"/>
        <end position="1858"/>
    </location>
</feature>
<dbReference type="InterPro" id="IPR001487">
    <property type="entry name" value="Bromodomain"/>
</dbReference>
<dbReference type="PRINTS" id="PR00503">
    <property type="entry name" value="BROMODOMAIN"/>
</dbReference>
<dbReference type="GO" id="GO:0016589">
    <property type="term" value="C:NURF complex"/>
    <property type="evidence" value="ECO:0007669"/>
    <property type="project" value="InterPro"/>
</dbReference>
<keyword evidence="7" id="KW-0175">Coiled coil</keyword>
<feature type="compositionally biased region" description="Acidic residues" evidence="8">
    <location>
        <begin position="501"/>
        <end position="512"/>
    </location>
</feature>
<keyword evidence="2 6" id="KW-0863">Zinc-finger</keyword>
<dbReference type="GO" id="GO:0008270">
    <property type="term" value="F:zinc ion binding"/>
    <property type="evidence" value="ECO:0007669"/>
    <property type="project" value="UniProtKB-KW"/>
</dbReference>
<dbReference type="InterPro" id="IPR011011">
    <property type="entry name" value="Znf_FYVE_PHD"/>
</dbReference>
<protein>
    <recommendedName>
        <fullName evidence="13">Nucleosome-remodeling factor subunit BPTF</fullName>
    </recommendedName>
</protein>
<keyword evidence="12" id="KW-1185">Reference proteome</keyword>
<dbReference type="GO" id="GO:0006357">
    <property type="term" value="P:regulation of transcription by RNA polymerase II"/>
    <property type="evidence" value="ECO:0007669"/>
    <property type="project" value="InterPro"/>
</dbReference>
<proteinExistence type="predicted"/>
<evidence type="ECO:0000259" key="10">
    <source>
        <dbReference type="PROSITE" id="PS50016"/>
    </source>
</evidence>
<feature type="compositionally biased region" description="Acidic residues" evidence="8">
    <location>
        <begin position="437"/>
        <end position="483"/>
    </location>
</feature>
<sequence>MNTLMMTIVQLENNLPGALLHPNWPLHRNSWNNAVQKCRNPADFALALTILEACIKPVLFNPVWNESLGHSKLHKITLLEREEMKKKEKEYRKLKEEEEVARGPLVWIKYTLGLKHQVWKQKGEEYRVTGGQGWVWISKTRKSNPVSQEDVGLRGLAKKLRARKFKFLVEKPEETLTDNKQQSIEEDDCVNDVKPSADVVKKEMAEDESESQENKAEVSMDATDIKQCEEIQTKQEKMETEEISVNGDIAENSDRCNSKSDTQGQKEGMDVDVESTSPVKKPKLEEVKEEEADQKESTKSSELDITKIKVKHEVENSSSIGSKSENTTDVNKYGSYKDVRLAPQILYALDLVDLKSRKVLLSDPSPKKEEKKEPTDKSEEEQSEEEEDADIENSRYKCYSYMCRGKDNFQCYSPLCMMKFSQDEAMMNLTGTNKLQEDEEEESEEEEMEEEEDDSNSVDKDDEDDNREEEDVDNDEDEEIDVEGDVKSSPLKAEIKKEKTENDDENIEEMEDEIKKDDEEVKDVTMENDEEIKDAGKESDEEMKGTIKEEDEEMKDDSKEEKEDSKEEKDDSKEENETVDVEGVKEEEDGNIVKTEGEEPMVTDTVVKQEETESESSEVTTTVTTTTTTTTVVKTETVTMTTKAIQSGAVDGATKVTLTKIPNTGNAVIPQALLNKAKVKTGNLTMTQAQLALRQAISRMSVDELRSKMPPIRHTKEAFKLVKFAKLGQKPAPKKKASLPSCHKFLTPSGIKTMFALEPHELKKMARKGGRFESKCFNYNCKMNNVNWIYPCPRPLFKTCWRYRTQTLRTFAAIGIQLRILWACIRWDDMNVKPPAGGTNTISTETEITTKELLKRRDVGPHNLRSEFLVRTIVVPLGLPAQPKEKYTPQRSGLRERKRADSPKQTEPSVIENWTPEEELELWEIKQFGEKLAKQRAAIQEKTTQDQVQLNQANALQLKAQLEQQLKQQRLALQQKRLLEAQGVVVTTATTNSGLLTATLNSTSGGTIIKTTSSNTSLLAGATSILKTVPVQPKTIITSTGLPVAGQLGSRPVIRVNVPRPTIQLQSSNGVTLAPKPWHRSYQYSVLSNQVITPQPIAASTPTRLVLPGQVTTDGAPKVQIRTSTPVVRPAGATGQQQNLQIIQGPSGQLQVRGLLPGQQIIRLPDGRLQLLTMPQNPSAATPTVVTTTTPSSVTSVLTQPKGQMTIRPAGSIVVSNSGTVSANPSQASPARIVVPASSLTAASGAPVIPSAVTTQIVSPALKTVTPSVNLLSSVQSAASSLPNTPKPTIIAGTSLASLSAPRLITTQANPTSSVGTLGSGVAALLTNNQSTPRPILVANQSVVQTSSGVALSLPTSMPFKISPKTTTISAPTQQLIVQTQKPTGAVQPMTLTEAQKAVPSNAVIASTQTAAAAPTKYAVTPQVVQQVVRQALMQNQTPEIQAKLLAMQRMMQNPQAVTTPTVTLEEKAPVIHTIKTPAVTVKESLDSQKIPPEQKEDKMRRAVCAAVLKSMVEKIERKEKDELRKVKKQEIEEEKQKRTMVAKLHGTLFKHKEALKKEILKKRSFMEKNLHQEIQLEVAEQLKLRQPNLKKAEVTGKGANQALLCVQQHLSVRGNQLPIPPMPPSSLDKPKRKKQKIISTGAGRSINPKSRLYCVCKQPYDETKFYIGCDLCSNWFHGACVNISEHDAKHIDSYICEDCRKQRETATEELYCLCKTPYDDTQFYIGCDRCQDWFHGRCVGVSQVEADHMDTYICPNCDKKEKADPISQKILSEKDYESLKRLVRSLQSHKMAWPFLEPVDPDEVPDYYAVIKDPMDLQTVEKRVGTKQYPRLADFVKDVTKVFDNCRLYNPPDTPFYQCAEVLETFFVQRLKSVKERI</sequence>
<feature type="region of interest" description="Disordered" evidence="8">
    <location>
        <begin position="199"/>
        <end position="331"/>
    </location>
</feature>
<feature type="compositionally biased region" description="Basic and acidic residues" evidence="8">
    <location>
        <begin position="513"/>
        <end position="525"/>
    </location>
</feature>
<feature type="compositionally biased region" description="Polar residues" evidence="8">
    <location>
        <begin position="316"/>
        <end position="330"/>
    </location>
</feature>
<dbReference type="Pfam" id="PF00628">
    <property type="entry name" value="PHD"/>
    <property type="match status" value="2"/>
</dbReference>
<evidence type="ECO:0000313" key="11">
    <source>
        <dbReference type="EMBL" id="KAK3091634.1"/>
    </source>
</evidence>
<feature type="coiled-coil region" evidence="7">
    <location>
        <begin position="952"/>
        <end position="979"/>
    </location>
</feature>
<feature type="domain" description="PHD-type" evidence="10">
    <location>
        <begin position="1694"/>
        <end position="1761"/>
    </location>
</feature>
<evidence type="ECO:0000256" key="8">
    <source>
        <dbReference type="SAM" id="MobiDB-lite"/>
    </source>
</evidence>
<feature type="compositionally biased region" description="Basic and acidic residues" evidence="8">
    <location>
        <begin position="365"/>
        <end position="377"/>
    </location>
</feature>
<feature type="region of interest" description="Disordered" evidence="8">
    <location>
        <begin position="882"/>
        <end position="909"/>
    </location>
</feature>
<evidence type="ECO:0000256" key="4">
    <source>
        <dbReference type="ARBA" id="ARBA00023117"/>
    </source>
</evidence>
<evidence type="ECO:0000313" key="12">
    <source>
        <dbReference type="Proteomes" id="UP001186944"/>
    </source>
</evidence>
<dbReference type="InterPro" id="IPR018359">
    <property type="entry name" value="Bromodomain_CS"/>
</dbReference>
<evidence type="ECO:0000256" key="6">
    <source>
        <dbReference type="PROSITE-ProRule" id="PRU00146"/>
    </source>
</evidence>
<comment type="caution">
    <text evidence="11">The sequence shown here is derived from an EMBL/GenBank/DDBJ whole genome shotgun (WGS) entry which is preliminary data.</text>
</comment>
<dbReference type="PANTHER" id="PTHR45975">
    <property type="entry name" value="NUCLEOSOME-REMODELING FACTOR SUBUNIT BPTF"/>
    <property type="match status" value="1"/>
</dbReference>
<dbReference type="SUPFAM" id="SSF47370">
    <property type="entry name" value="Bromodomain"/>
    <property type="match status" value="1"/>
</dbReference>
<dbReference type="EMBL" id="VSWD01000010">
    <property type="protein sequence ID" value="KAK3091634.1"/>
    <property type="molecule type" value="Genomic_DNA"/>
</dbReference>
<feature type="compositionally biased region" description="Basic and acidic residues" evidence="8">
    <location>
        <begin position="294"/>
        <end position="315"/>
    </location>
</feature>
<dbReference type="InterPro" id="IPR038028">
    <property type="entry name" value="BPTF"/>
</dbReference>
<evidence type="ECO:0008006" key="13">
    <source>
        <dbReference type="Google" id="ProtNLM"/>
    </source>
</evidence>
<dbReference type="SMART" id="SM00297">
    <property type="entry name" value="BROMO"/>
    <property type="match status" value="1"/>
</dbReference>
<feature type="compositionally biased region" description="Acidic residues" evidence="8">
    <location>
        <begin position="577"/>
        <end position="590"/>
    </location>
</feature>
<dbReference type="InterPro" id="IPR036427">
    <property type="entry name" value="Bromodomain-like_sf"/>
</dbReference>
<evidence type="ECO:0000256" key="3">
    <source>
        <dbReference type="ARBA" id="ARBA00022833"/>
    </source>
</evidence>
<dbReference type="PROSITE" id="PS00633">
    <property type="entry name" value="BROMODOMAIN_1"/>
    <property type="match status" value="1"/>
</dbReference>
<dbReference type="CDD" id="cd15560">
    <property type="entry name" value="PHD2_3_BPTF"/>
    <property type="match status" value="2"/>
</dbReference>
<gene>
    <name evidence="11" type="ORF">FSP39_021392</name>
</gene>